<dbReference type="SUPFAM" id="SSF51294">
    <property type="entry name" value="Hedgehog/intein (Hint) domain"/>
    <property type="match status" value="1"/>
</dbReference>
<evidence type="ECO:0008006" key="4">
    <source>
        <dbReference type="Google" id="ProtNLM"/>
    </source>
</evidence>
<dbReference type="InterPro" id="IPR042229">
    <property type="entry name" value="Listeria/Bacterioides_rpt_sf"/>
</dbReference>
<dbReference type="SUPFAM" id="SSF49265">
    <property type="entry name" value="Fibronectin type III"/>
    <property type="match status" value="1"/>
</dbReference>
<accession>A0A6C0LNJ6</accession>
<organism evidence="3">
    <name type="scientific">viral metagenome</name>
    <dbReference type="NCBI Taxonomy" id="1070528"/>
    <lineage>
        <taxon>unclassified sequences</taxon>
        <taxon>metagenomes</taxon>
        <taxon>organismal metagenomes</taxon>
    </lineage>
</organism>
<name>A0A6C0LNJ6_9ZZZZ</name>
<dbReference type="CDD" id="cd00063">
    <property type="entry name" value="FN3"/>
    <property type="match status" value="1"/>
</dbReference>
<sequence>MDLLNERSVLDNLNESVLFLTGAARSVGFVPAAEIYYKVTYNGNGNTSGTAPVDPVKYPAGSTVTVLGNTGDLEKTDYLFEGWSTVADGYVTVYEEGETFKIFADTTLYAAWFLVPEETPSAPFNLIASAGNREVSIRFLVNDGGSPIINMSYSINGGSFIFFDPAQPSSPVTISNLINDRQYNIQLKATNRNGTGPASLPVSVTPVLCFNEGTLILSLNDNLIEEYVPIEKLEKGDWVKTYKYGYRKIDIIKHGSLINNHDSVYKCMYKMEKTDTNGLIEDLIVTGGHSVLVDDLGEYLKPNNTMWNQEQRKKVIRGNKKIDILKDRINNIKDTRDKNINRTDVVNKFNERLVGLESKLLDLQREVEIASLKEDETPQIDGKYLLLASVSKDFEKLENQDIYTWYHFSLENDGEDDRRYGVWANGILSETPSKNQIIKMDLMAKD</sequence>
<keyword evidence="2" id="KW-0175">Coiled coil</keyword>
<feature type="coiled-coil region" evidence="2">
    <location>
        <begin position="346"/>
        <end position="373"/>
    </location>
</feature>
<dbReference type="Gene3D" id="2.60.40.10">
    <property type="entry name" value="Immunoglobulins"/>
    <property type="match status" value="1"/>
</dbReference>
<dbReference type="AlphaFoldDB" id="A0A6C0LNJ6"/>
<dbReference type="InterPro" id="IPR003961">
    <property type="entry name" value="FN3_dom"/>
</dbReference>
<reference evidence="3" key="1">
    <citation type="journal article" date="2020" name="Nature">
        <title>Giant virus diversity and host interactions through global metagenomics.</title>
        <authorList>
            <person name="Schulz F."/>
            <person name="Roux S."/>
            <person name="Paez-Espino D."/>
            <person name="Jungbluth S."/>
            <person name="Walsh D.A."/>
            <person name="Denef V.J."/>
            <person name="McMahon K.D."/>
            <person name="Konstantinidis K.T."/>
            <person name="Eloe-Fadrosh E.A."/>
            <person name="Kyrpides N.C."/>
            <person name="Woyke T."/>
        </authorList>
    </citation>
    <scope>NUCLEOTIDE SEQUENCE</scope>
    <source>
        <strain evidence="3">GVMAG-M-3300027892-73</strain>
    </source>
</reference>
<dbReference type="EMBL" id="MN740524">
    <property type="protein sequence ID" value="QHU31144.1"/>
    <property type="molecule type" value="Genomic_DNA"/>
</dbReference>
<dbReference type="GO" id="GO:0030313">
    <property type="term" value="C:cell envelope"/>
    <property type="evidence" value="ECO:0007669"/>
    <property type="project" value="UniProtKB-SubCell"/>
</dbReference>
<comment type="subcellular location">
    <subcellularLocation>
        <location evidence="1">Cell envelope</location>
    </subcellularLocation>
</comment>
<dbReference type="InterPro" id="IPR013783">
    <property type="entry name" value="Ig-like_fold"/>
</dbReference>
<dbReference type="Pfam" id="PF09479">
    <property type="entry name" value="Flg_new"/>
    <property type="match status" value="1"/>
</dbReference>
<proteinExistence type="predicted"/>
<protein>
    <recommendedName>
        <fullName evidence="4">Fibronectin type-III domain-containing protein</fullName>
    </recommendedName>
</protein>
<evidence type="ECO:0000313" key="3">
    <source>
        <dbReference type="EMBL" id="QHU31144.1"/>
    </source>
</evidence>
<evidence type="ECO:0000256" key="1">
    <source>
        <dbReference type="ARBA" id="ARBA00004196"/>
    </source>
</evidence>
<dbReference type="InterPro" id="IPR013378">
    <property type="entry name" value="InlB-like_B-rpt"/>
</dbReference>
<dbReference type="InterPro" id="IPR036116">
    <property type="entry name" value="FN3_sf"/>
</dbReference>
<dbReference type="InterPro" id="IPR036844">
    <property type="entry name" value="Hint_dom_sf"/>
</dbReference>
<evidence type="ECO:0000256" key="2">
    <source>
        <dbReference type="SAM" id="Coils"/>
    </source>
</evidence>
<dbReference type="Gene3D" id="2.60.40.4270">
    <property type="entry name" value="Listeria-Bacteroides repeat domain"/>
    <property type="match status" value="1"/>
</dbReference>